<dbReference type="PROSITE" id="PS51819">
    <property type="entry name" value="VOC"/>
    <property type="match status" value="1"/>
</dbReference>
<dbReference type="Proteomes" id="UP000185639">
    <property type="component" value="Unassembled WGS sequence"/>
</dbReference>
<keyword evidence="3" id="KW-1185">Reference proteome</keyword>
<accession>A0A1N7KTR5</accession>
<feature type="domain" description="VOC" evidence="1">
    <location>
        <begin position="1"/>
        <end position="128"/>
    </location>
</feature>
<dbReference type="Pfam" id="PF00903">
    <property type="entry name" value="Glyoxalase"/>
    <property type="match status" value="1"/>
</dbReference>
<evidence type="ECO:0000259" key="1">
    <source>
        <dbReference type="PROSITE" id="PS51819"/>
    </source>
</evidence>
<dbReference type="Gene3D" id="3.10.180.10">
    <property type="entry name" value="2,3-Dihydroxybiphenyl 1,2-Dioxygenase, domain 1"/>
    <property type="match status" value="1"/>
</dbReference>
<dbReference type="InterPro" id="IPR029068">
    <property type="entry name" value="Glyas_Bleomycin-R_OHBP_Dase"/>
</dbReference>
<dbReference type="RefSeq" id="WP_076514638.1">
    <property type="nucleotide sequence ID" value="NZ_FTOH01000003.1"/>
</dbReference>
<dbReference type="OrthoDB" id="9800438at2"/>
<dbReference type="InterPro" id="IPR004360">
    <property type="entry name" value="Glyas_Fos-R_dOase_dom"/>
</dbReference>
<dbReference type="EMBL" id="FTOH01000003">
    <property type="protein sequence ID" value="SIS64955.1"/>
    <property type="molecule type" value="Genomic_DNA"/>
</dbReference>
<name>A0A1N7KTR5_9GAMM</name>
<dbReference type="InterPro" id="IPR037523">
    <property type="entry name" value="VOC_core"/>
</dbReference>
<dbReference type="PANTHER" id="PTHR35006">
    <property type="entry name" value="GLYOXALASE FAMILY PROTEIN (AFU_ORTHOLOGUE AFUA_5G14830)"/>
    <property type="match status" value="1"/>
</dbReference>
<dbReference type="CDD" id="cd07262">
    <property type="entry name" value="VOC_like"/>
    <property type="match status" value="1"/>
</dbReference>
<keyword evidence="2" id="KW-0560">Oxidoreductase</keyword>
<dbReference type="STRING" id="484498.SAMN05421686_10387"/>
<evidence type="ECO:0000313" key="2">
    <source>
        <dbReference type="EMBL" id="SIS64955.1"/>
    </source>
</evidence>
<sequence>MIDHLSTYARDFLKTRDFYAAAFEPLGYSLQMEFTATWNKYFPTQRMCAFGPEGKLVFWVIEVKETFTPRHVAFSAKDRVGVDEFYSAAMNQGAECNGEPGLRPQYHEHYYGAFVIDPDGNNIEAVCHTPE</sequence>
<dbReference type="PANTHER" id="PTHR35006:SF2">
    <property type="entry name" value="GLYOXALASE FAMILY PROTEIN (AFU_ORTHOLOGUE AFUA_5G14830)"/>
    <property type="match status" value="1"/>
</dbReference>
<keyword evidence="2" id="KW-0223">Dioxygenase</keyword>
<proteinExistence type="predicted"/>
<reference evidence="3" key="1">
    <citation type="submission" date="2017-01" db="EMBL/GenBank/DDBJ databases">
        <authorList>
            <person name="Varghese N."/>
            <person name="Submissions S."/>
        </authorList>
    </citation>
    <scope>NUCLEOTIDE SEQUENCE [LARGE SCALE GENOMIC DNA]</scope>
    <source>
        <strain evidence="3">DSM 24913</strain>
    </source>
</reference>
<gene>
    <name evidence="2" type="ORF">SAMN05421686_10387</name>
</gene>
<evidence type="ECO:0000313" key="3">
    <source>
        <dbReference type="Proteomes" id="UP000185639"/>
    </source>
</evidence>
<dbReference type="GO" id="GO:0051213">
    <property type="term" value="F:dioxygenase activity"/>
    <property type="evidence" value="ECO:0007669"/>
    <property type="project" value="UniProtKB-KW"/>
</dbReference>
<dbReference type="SUPFAM" id="SSF54593">
    <property type="entry name" value="Glyoxalase/Bleomycin resistance protein/Dihydroxybiphenyl dioxygenase"/>
    <property type="match status" value="1"/>
</dbReference>
<organism evidence="2 3">
    <name type="scientific">Thalassolituus maritimus</name>
    <dbReference type="NCBI Taxonomy" id="484498"/>
    <lineage>
        <taxon>Bacteria</taxon>
        <taxon>Pseudomonadati</taxon>
        <taxon>Pseudomonadota</taxon>
        <taxon>Gammaproteobacteria</taxon>
        <taxon>Oceanospirillales</taxon>
        <taxon>Oceanospirillaceae</taxon>
        <taxon>Thalassolituus</taxon>
    </lineage>
</organism>
<protein>
    <submittedName>
        <fullName evidence="2">Catechol 2,3-dioxygenase</fullName>
    </submittedName>
</protein>
<dbReference type="AlphaFoldDB" id="A0A1N7KTR5"/>